<dbReference type="AlphaFoldDB" id="A0A917DLX1"/>
<evidence type="ECO:0000259" key="2">
    <source>
        <dbReference type="PROSITE" id="PS51724"/>
    </source>
</evidence>
<dbReference type="InterPro" id="IPR007730">
    <property type="entry name" value="SPOR-like_dom"/>
</dbReference>
<gene>
    <name evidence="3" type="ORF">GCM10011514_08940</name>
</gene>
<feature type="signal peptide" evidence="1">
    <location>
        <begin position="1"/>
        <end position="22"/>
    </location>
</feature>
<feature type="chain" id="PRO_5037668755" description="SPOR domain-containing protein" evidence="1">
    <location>
        <begin position="23"/>
        <end position="182"/>
    </location>
</feature>
<proteinExistence type="predicted"/>
<dbReference type="SUPFAM" id="SSF110997">
    <property type="entry name" value="Sporulation related repeat"/>
    <property type="match status" value="1"/>
</dbReference>
<keyword evidence="1" id="KW-0732">Signal</keyword>
<reference evidence="3" key="1">
    <citation type="journal article" date="2014" name="Int. J. Syst. Evol. Microbiol.">
        <title>Complete genome sequence of Corynebacterium casei LMG S-19264T (=DSM 44701T), isolated from a smear-ripened cheese.</title>
        <authorList>
            <consortium name="US DOE Joint Genome Institute (JGI-PGF)"/>
            <person name="Walter F."/>
            <person name="Albersmeier A."/>
            <person name="Kalinowski J."/>
            <person name="Ruckert C."/>
        </authorList>
    </citation>
    <scope>NUCLEOTIDE SEQUENCE</scope>
    <source>
        <strain evidence="3">CGMCC 1.15958</strain>
    </source>
</reference>
<dbReference type="InterPro" id="IPR036680">
    <property type="entry name" value="SPOR-like_sf"/>
</dbReference>
<evidence type="ECO:0000313" key="4">
    <source>
        <dbReference type="Proteomes" id="UP000609064"/>
    </source>
</evidence>
<dbReference type="Proteomes" id="UP000609064">
    <property type="component" value="Unassembled WGS sequence"/>
</dbReference>
<sequence>MKKVLLSAIITVSSLSLSFAHNYDGIGSITAPKDNSDKIIIISKTSNEQSNNIQAGKARVMVQEIENDDLGQELASNTKEVEVSSTKFNDDNFKYVKEKRDLIGYALQLASFSDLTLAKEYALKIAQKGDAEKRQLFIYTVNNPEKTFYKVYFGLLKTDESAREKQRTFLSLGYSPFVKEFR</sequence>
<evidence type="ECO:0000313" key="3">
    <source>
        <dbReference type="EMBL" id="GGD47151.1"/>
    </source>
</evidence>
<dbReference type="EMBL" id="BMKK01000002">
    <property type="protein sequence ID" value="GGD47151.1"/>
    <property type="molecule type" value="Genomic_DNA"/>
</dbReference>
<comment type="caution">
    <text evidence="3">The sequence shown here is derived from an EMBL/GenBank/DDBJ whole genome shotgun (WGS) entry which is preliminary data.</text>
</comment>
<evidence type="ECO:0000256" key="1">
    <source>
        <dbReference type="SAM" id="SignalP"/>
    </source>
</evidence>
<feature type="domain" description="SPOR" evidence="2">
    <location>
        <begin position="99"/>
        <end position="181"/>
    </location>
</feature>
<dbReference type="Gene3D" id="3.30.70.1070">
    <property type="entry name" value="Sporulation related repeat"/>
    <property type="match status" value="1"/>
</dbReference>
<dbReference type="GO" id="GO:0042834">
    <property type="term" value="F:peptidoglycan binding"/>
    <property type="evidence" value="ECO:0007669"/>
    <property type="project" value="InterPro"/>
</dbReference>
<accession>A0A917DLX1</accession>
<dbReference type="RefSeq" id="WP_188764841.1">
    <property type="nucleotide sequence ID" value="NZ_BMKK01000002.1"/>
</dbReference>
<organism evidence="3 4">
    <name type="scientific">Emticicia aquatilis</name>
    <dbReference type="NCBI Taxonomy" id="1537369"/>
    <lineage>
        <taxon>Bacteria</taxon>
        <taxon>Pseudomonadati</taxon>
        <taxon>Bacteroidota</taxon>
        <taxon>Cytophagia</taxon>
        <taxon>Cytophagales</taxon>
        <taxon>Leadbetterellaceae</taxon>
        <taxon>Emticicia</taxon>
    </lineage>
</organism>
<name>A0A917DLX1_9BACT</name>
<reference evidence="3" key="2">
    <citation type="submission" date="2020-09" db="EMBL/GenBank/DDBJ databases">
        <authorList>
            <person name="Sun Q."/>
            <person name="Zhou Y."/>
        </authorList>
    </citation>
    <scope>NUCLEOTIDE SEQUENCE</scope>
    <source>
        <strain evidence="3">CGMCC 1.15958</strain>
    </source>
</reference>
<keyword evidence="4" id="KW-1185">Reference proteome</keyword>
<protein>
    <recommendedName>
        <fullName evidence="2">SPOR domain-containing protein</fullName>
    </recommendedName>
</protein>
<dbReference type="Pfam" id="PF05036">
    <property type="entry name" value="SPOR"/>
    <property type="match status" value="1"/>
</dbReference>
<dbReference type="PROSITE" id="PS51724">
    <property type="entry name" value="SPOR"/>
    <property type="match status" value="1"/>
</dbReference>